<proteinExistence type="predicted"/>
<evidence type="ECO:0000313" key="2">
    <source>
        <dbReference type="Proteomes" id="UP000265520"/>
    </source>
</evidence>
<keyword evidence="2" id="KW-1185">Reference proteome</keyword>
<feature type="non-terminal residue" evidence="1">
    <location>
        <position position="1"/>
    </location>
</feature>
<name>A0A392NIC4_9FABA</name>
<dbReference type="EMBL" id="LXQA010039048">
    <property type="protein sequence ID" value="MCH98989.1"/>
    <property type="molecule type" value="Genomic_DNA"/>
</dbReference>
<organism evidence="1 2">
    <name type="scientific">Trifolium medium</name>
    <dbReference type="NCBI Taxonomy" id="97028"/>
    <lineage>
        <taxon>Eukaryota</taxon>
        <taxon>Viridiplantae</taxon>
        <taxon>Streptophyta</taxon>
        <taxon>Embryophyta</taxon>
        <taxon>Tracheophyta</taxon>
        <taxon>Spermatophyta</taxon>
        <taxon>Magnoliopsida</taxon>
        <taxon>eudicotyledons</taxon>
        <taxon>Gunneridae</taxon>
        <taxon>Pentapetalae</taxon>
        <taxon>rosids</taxon>
        <taxon>fabids</taxon>
        <taxon>Fabales</taxon>
        <taxon>Fabaceae</taxon>
        <taxon>Papilionoideae</taxon>
        <taxon>50 kb inversion clade</taxon>
        <taxon>NPAAA clade</taxon>
        <taxon>Hologalegina</taxon>
        <taxon>IRL clade</taxon>
        <taxon>Trifolieae</taxon>
        <taxon>Trifolium</taxon>
    </lineage>
</organism>
<reference evidence="1 2" key="1">
    <citation type="journal article" date="2018" name="Front. Plant Sci.">
        <title>Red Clover (Trifolium pratense) and Zigzag Clover (T. medium) - A Picture of Genomic Similarities and Differences.</title>
        <authorList>
            <person name="Dluhosova J."/>
            <person name="Istvanek J."/>
            <person name="Nedelnik J."/>
            <person name="Repkova J."/>
        </authorList>
    </citation>
    <scope>NUCLEOTIDE SEQUENCE [LARGE SCALE GENOMIC DNA]</scope>
    <source>
        <strain evidence="2">cv. 10/8</strain>
        <tissue evidence="1">Leaf</tissue>
    </source>
</reference>
<accession>A0A392NIC4</accession>
<sequence length="137" mass="15051">TSCVDDKDGFDVWDCEVLSLEAELPVGKFVTWVISTVPCLPDCLKQYFHARLQIAVAEGDESASSDSPSVEEISSTTACDYILTQGRAWAISITQRSTINEEISRAFISSGAGIDENLIYRFVSLILSHIHCAVLVY</sequence>
<dbReference type="AlphaFoldDB" id="A0A392NIC4"/>
<protein>
    <submittedName>
        <fullName evidence="1">TLD domain-containing protein KIAA1609-like protein</fullName>
    </submittedName>
</protein>
<comment type="caution">
    <text evidence="1">The sequence shown here is derived from an EMBL/GenBank/DDBJ whole genome shotgun (WGS) entry which is preliminary data.</text>
</comment>
<evidence type="ECO:0000313" key="1">
    <source>
        <dbReference type="EMBL" id="MCH98989.1"/>
    </source>
</evidence>
<dbReference type="Proteomes" id="UP000265520">
    <property type="component" value="Unassembled WGS sequence"/>
</dbReference>